<dbReference type="Proteomes" id="UP000887578">
    <property type="component" value="Unplaced"/>
</dbReference>
<sequence length="384" mass="43920">MILQILHIFHPLQEYTVTGNEEVFKCLNCEIGIARKVVDGYFVSIKHECAPVLYETIQTTQKECNTKNVALSLKTLLKSLKEIQEQQSSYIKGRKRPKEGNATVVESKRIRRSGTNIGQEIDLEVGEKSQRPQRSATKNKHNNQNVVEATPSPMNKSSNENAFGDRLNTPEPYTPSSLITVTPTDVQNEPMEEILDSNKPIPKIDPTTFKFYLPSSSDFEKYCKMLQLDDFSHEAYKFWANQIDIKSISPSSIPNKLYSLTSSEKTGYASLTIFLTGSETQTSTIKQTFERIYFFKNMADIGYKYYGENLSQTSDSKTIGILLAEDLTKYHLQGFCQFFKCRIGVFVDEKWERYGIWDNENGNVLTLLMKKEGEKFFPILSLME</sequence>
<proteinExistence type="predicted"/>
<protein>
    <submittedName>
        <fullName evidence="3">Uncharacterized protein</fullName>
    </submittedName>
</protein>
<dbReference type="WBParaSite" id="PDA_v2.g31357.t1">
    <property type="protein sequence ID" value="PDA_v2.g31357.t1"/>
    <property type="gene ID" value="PDA_v2.g31357"/>
</dbReference>
<accession>A0A914QN52</accession>
<evidence type="ECO:0000313" key="3">
    <source>
        <dbReference type="WBParaSite" id="PDA_v2.g31357.t1"/>
    </source>
</evidence>
<keyword evidence="2" id="KW-1185">Reference proteome</keyword>
<evidence type="ECO:0000256" key="1">
    <source>
        <dbReference type="SAM" id="MobiDB-lite"/>
    </source>
</evidence>
<organism evidence="2 3">
    <name type="scientific">Panagrolaimus davidi</name>
    <dbReference type="NCBI Taxonomy" id="227884"/>
    <lineage>
        <taxon>Eukaryota</taxon>
        <taxon>Metazoa</taxon>
        <taxon>Ecdysozoa</taxon>
        <taxon>Nematoda</taxon>
        <taxon>Chromadorea</taxon>
        <taxon>Rhabditida</taxon>
        <taxon>Tylenchina</taxon>
        <taxon>Panagrolaimomorpha</taxon>
        <taxon>Panagrolaimoidea</taxon>
        <taxon>Panagrolaimidae</taxon>
        <taxon>Panagrolaimus</taxon>
    </lineage>
</organism>
<feature type="compositionally biased region" description="Polar residues" evidence="1">
    <location>
        <begin position="132"/>
        <end position="161"/>
    </location>
</feature>
<evidence type="ECO:0000313" key="2">
    <source>
        <dbReference type="Proteomes" id="UP000887578"/>
    </source>
</evidence>
<feature type="region of interest" description="Disordered" evidence="1">
    <location>
        <begin position="111"/>
        <end position="164"/>
    </location>
</feature>
<dbReference type="AlphaFoldDB" id="A0A914QN52"/>
<reference evidence="3" key="1">
    <citation type="submission" date="2022-11" db="UniProtKB">
        <authorList>
            <consortium name="WormBaseParasite"/>
        </authorList>
    </citation>
    <scope>IDENTIFICATION</scope>
</reference>
<name>A0A914QN52_9BILA</name>